<evidence type="ECO:0000313" key="4">
    <source>
        <dbReference type="Proteomes" id="UP000230750"/>
    </source>
</evidence>
<dbReference type="InterPro" id="IPR011009">
    <property type="entry name" value="Kinase-like_dom_sf"/>
</dbReference>
<dbReference type="PROSITE" id="PS50835">
    <property type="entry name" value="IG_LIKE"/>
    <property type="match status" value="1"/>
</dbReference>
<dbReference type="InterPro" id="IPR050122">
    <property type="entry name" value="RTK"/>
</dbReference>
<dbReference type="GO" id="GO:0043235">
    <property type="term" value="C:receptor complex"/>
    <property type="evidence" value="ECO:0007669"/>
    <property type="project" value="TreeGrafter"/>
</dbReference>
<organism evidence="3 4">
    <name type="scientific">Stichopus japonicus</name>
    <name type="common">Sea cucumber</name>
    <dbReference type="NCBI Taxonomy" id="307972"/>
    <lineage>
        <taxon>Eukaryota</taxon>
        <taxon>Metazoa</taxon>
        <taxon>Echinodermata</taxon>
        <taxon>Eleutherozoa</taxon>
        <taxon>Echinozoa</taxon>
        <taxon>Holothuroidea</taxon>
        <taxon>Aspidochirotacea</taxon>
        <taxon>Aspidochirotida</taxon>
        <taxon>Stichopodidae</taxon>
        <taxon>Apostichopus</taxon>
    </lineage>
</organism>
<dbReference type="Gene3D" id="1.10.510.10">
    <property type="entry name" value="Transferase(Phosphotransferase) domain 1"/>
    <property type="match status" value="1"/>
</dbReference>
<dbReference type="PANTHER" id="PTHR24416:SF611">
    <property type="entry name" value="TYROSINE-PROTEIN KINASE TRANSMEMBRANE RECEPTOR ROR"/>
    <property type="match status" value="1"/>
</dbReference>
<keyword evidence="3" id="KW-0812">Transmembrane</keyword>
<dbReference type="OrthoDB" id="4062651at2759"/>
<dbReference type="Pfam" id="PF07714">
    <property type="entry name" value="PK_Tyr_Ser-Thr"/>
    <property type="match status" value="1"/>
</dbReference>
<accession>A0A2G8JPT7</accession>
<feature type="domain" description="Protein kinase" evidence="1">
    <location>
        <begin position="404"/>
        <end position="697"/>
    </location>
</feature>
<dbReference type="Proteomes" id="UP000230750">
    <property type="component" value="Unassembled WGS sequence"/>
</dbReference>
<dbReference type="STRING" id="307972.A0A2G8JPT7"/>
<dbReference type="PRINTS" id="PR00109">
    <property type="entry name" value="TYRKINASE"/>
</dbReference>
<name>A0A2G8JPT7_STIJA</name>
<dbReference type="GO" id="GO:0005886">
    <property type="term" value="C:plasma membrane"/>
    <property type="evidence" value="ECO:0007669"/>
    <property type="project" value="TreeGrafter"/>
</dbReference>
<dbReference type="PROSITE" id="PS50011">
    <property type="entry name" value="PROTEIN_KINASE_DOM"/>
    <property type="match status" value="1"/>
</dbReference>
<evidence type="ECO:0000313" key="3">
    <source>
        <dbReference type="EMBL" id="PIK37777.1"/>
    </source>
</evidence>
<feature type="domain" description="Ig-like" evidence="2">
    <location>
        <begin position="276"/>
        <end position="377"/>
    </location>
</feature>
<dbReference type="InterPro" id="IPR000719">
    <property type="entry name" value="Prot_kinase_dom"/>
</dbReference>
<keyword evidence="3" id="KW-0675">Receptor</keyword>
<dbReference type="InterPro" id="IPR007110">
    <property type="entry name" value="Ig-like_dom"/>
</dbReference>
<dbReference type="EMBL" id="MRZV01001452">
    <property type="protein sequence ID" value="PIK37777.1"/>
    <property type="molecule type" value="Genomic_DNA"/>
</dbReference>
<dbReference type="AlphaFoldDB" id="A0A2G8JPT7"/>
<dbReference type="GO" id="GO:0007169">
    <property type="term" value="P:cell surface receptor protein tyrosine kinase signaling pathway"/>
    <property type="evidence" value="ECO:0007669"/>
    <property type="project" value="TreeGrafter"/>
</dbReference>
<dbReference type="InterPro" id="IPR001245">
    <property type="entry name" value="Ser-Thr/Tyr_kinase_cat_dom"/>
</dbReference>
<dbReference type="SUPFAM" id="SSF56112">
    <property type="entry name" value="Protein kinase-like (PK-like)"/>
    <property type="match status" value="1"/>
</dbReference>
<dbReference type="GO" id="GO:0004714">
    <property type="term" value="F:transmembrane receptor protein tyrosine kinase activity"/>
    <property type="evidence" value="ECO:0007669"/>
    <property type="project" value="TreeGrafter"/>
</dbReference>
<keyword evidence="3" id="KW-0808">Transferase</keyword>
<gene>
    <name evidence="3" type="ORF">BSL78_25389</name>
</gene>
<keyword evidence="3" id="KW-0418">Kinase</keyword>
<protein>
    <submittedName>
        <fullName evidence="3">Putative tyrosine-protein kinase transmembrane receptor ROR1</fullName>
    </submittedName>
</protein>
<proteinExistence type="predicted"/>
<dbReference type="GO" id="GO:0005524">
    <property type="term" value="F:ATP binding"/>
    <property type="evidence" value="ECO:0007669"/>
    <property type="project" value="InterPro"/>
</dbReference>
<reference evidence="3 4" key="1">
    <citation type="journal article" date="2017" name="PLoS Biol.">
        <title>The sea cucumber genome provides insights into morphological evolution and visceral regeneration.</title>
        <authorList>
            <person name="Zhang X."/>
            <person name="Sun L."/>
            <person name="Yuan J."/>
            <person name="Sun Y."/>
            <person name="Gao Y."/>
            <person name="Zhang L."/>
            <person name="Li S."/>
            <person name="Dai H."/>
            <person name="Hamel J.F."/>
            <person name="Liu C."/>
            <person name="Yu Y."/>
            <person name="Liu S."/>
            <person name="Lin W."/>
            <person name="Guo K."/>
            <person name="Jin S."/>
            <person name="Xu P."/>
            <person name="Storey K.B."/>
            <person name="Huan P."/>
            <person name="Zhang T."/>
            <person name="Zhou Y."/>
            <person name="Zhang J."/>
            <person name="Lin C."/>
            <person name="Li X."/>
            <person name="Xing L."/>
            <person name="Huo D."/>
            <person name="Sun M."/>
            <person name="Wang L."/>
            <person name="Mercier A."/>
            <person name="Li F."/>
            <person name="Yang H."/>
            <person name="Xiang J."/>
        </authorList>
    </citation>
    <scope>NUCLEOTIDE SEQUENCE [LARGE SCALE GENOMIC DNA]</scope>
    <source>
        <strain evidence="3">Shaxun</strain>
        <tissue evidence="3">Muscle</tissue>
    </source>
</reference>
<comment type="caution">
    <text evidence="3">The sequence shown here is derived from an EMBL/GenBank/DDBJ whole genome shotgun (WGS) entry which is preliminary data.</text>
</comment>
<sequence length="735" mass="83035">MDNLNATVLWSINKLSLTGNESDVSALIQEEGGLVTSVLTYKPKTDFDIVTCAGIGYHPDWEVQSCVRVRVRIPPELQIKYEDRTIVDHIEIPKEGNFTATCEVVNDVHKSVSIRMTAGIGSDKREEHGHRAIALTVPVYTSVYLTCGNFLEGHLKYNYVTVRVVVKTRVQVVIDDTIFTVDHDHDVISDKQIPVYCTGQGDISALSLQAVTFKKGNSTNLPPKSHIKNIRSGFERSKWMLPQDVENAVVICLANSSVEKYNNTQITVTVYRYVLPTVQITLDGNNLSTTLYLAPHYIYRFRCVAYQCRPSVNLTWEVNNSTFHQGISKSSMSRNIHRDDTFDVSISMDLHLDSKVKTVTCSSEGVKPFQRRRQSVTIVVTQRQLGNQKHSLHYVRYDSFTILYICGHPMPAGAKANHFDRSRVTSLTLLSSHEGLMQYWLGNLEAENKTQIVARCVSDKARLKDAYEFMDLINQLDLSLCHENLVKLLGVSVSEIPCYTYHEYVPGGTLRDSLMNNFTSPDESMLFEEQAGGMTLKISELCWIAQNIASALDYLCKREYTHPAVSTRKILVDLRGTCKLYDILPLEKARTRVEYLISKEHPPLAWLAPESLFFGQYSALSDVWSFGIFLWELFAFGETPYAGNDAKQIEDNIRQRKLLNCPIVCPGGINSLMISSWETDVSKRPSMSVLFMKLDEICNGYQQELPVSSGTEDSSHYHCLALDHEDDYVRCGNTT</sequence>
<keyword evidence="3" id="KW-0472">Membrane</keyword>
<evidence type="ECO:0000259" key="1">
    <source>
        <dbReference type="PROSITE" id="PS50011"/>
    </source>
</evidence>
<keyword evidence="4" id="KW-1185">Reference proteome</keyword>
<evidence type="ECO:0000259" key="2">
    <source>
        <dbReference type="PROSITE" id="PS50835"/>
    </source>
</evidence>
<dbReference type="PANTHER" id="PTHR24416">
    <property type="entry name" value="TYROSINE-PROTEIN KINASE RECEPTOR"/>
    <property type="match status" value="1"/>
</dbReference>